<dbReference type="EMBL" id="SMOL01000753">
    <property type="protein sequence ID" value="KAB2600197.1"/>
    <property type="molecule type" value="Genomic_DNA"/>
</dbReference>
<comment type="caution">
    <text evidence="1">The sequence shown here is derived from an EMBL/GenBank/DDBJ whole genome shotgun (WGS) entry which is preliminary data.</text>
</comment>
<dbReference type="InterPro" id="IPR038941">
    <property type="entry name" value="At4g14100-like"/>
</dbReference>
<reference evidence="2" key="2">
    <citation type="submission" date="2019-10" db="EMBL/GenBank/DDBJ databases">
        <title>A de novo genome assembly of a pear dwarfing rootstock.</title>
        <authorList>
            <person name="Wang F."/>
            <person name="Wang J."/>
            <person name="Li S."/>
            <person name="Zhang Y."/>
            <person name="Fang M."/>
            <person name="Ma L."/>
            <person name="Zhao Y."/>
            <person name="Jiang S."/>
        </authorList>
    </citation>
    <scope>NUCLEOTIDE SEQUENCE [LARGE SCALE GENOMIC DNA]</scope>
</reference>
<name>A0A5N5FB49_9ROSA</name>
<keyword evidence="2" id="KW-1185">Reference proteome</keyword>
<dbReference type="AlphaFoldDB" id="A0A5N5FB49"/>
<dbReference type="PANTHER" id="PTHR33880:SF12">
    <property type="entry name" value="TRANSFERRING GLYCOSYL GROUPS, PUTATIVE-RELATED"/>
    <property type="match status" value="1"/>
</dbReference>
<dbReference type="OrthoDB" id="406551at2759"/>
<reference evidence="1 2" key="1">
    <citation type="submission" date="2019-09" db="EMBL/GenBank/DDBJ databases">
        <authorList>
            <person name="Ou C."/>
        </authorList>
    </citation>
    <scope>NUCLEOTIDE SEQUENCE [LARGE SCALE GENOMIC DNA]</scope>
    <source>
        <strain evidence="1">S2</strain>
        <tissue evidence="1">Leaf</tissue>
    </source>
</reference>
<evidence type="ECO:0000313" key="2">
    <source>
        <dbReference type="Proteomes" id="UP000327157"/>
    </source>
</evidence>
<sequence>MPIGRERRGEVWVMDFKSGKVGFVFSVFTEFGGWRVQFHLLSFNEGFRGKKEQLWARILLFFFIQTCSPTFDYYRRKHDELRRSTNTVTLRRKEAQTRKDLFEHLQEETTRRLKCSTKVYFEAKVLTCSNSNPTPSPWPLQFHALLFMNLNTTHLQLSDLWYDWPRGRNVNIFQKQLGEVLYDIEWNNGTSFYYSVGDNGSCEVMGFEVGIPRHDFLEGAEYLGTEVTDGFLCNVWEKVDFIWYYEDVYTKRPVRWDFYDGISSQVMTFEVGAVLPDTVTQAPAYCFNQDKDA</sequence>
<organism evidence="1 2">
    <name type="scientific">Pyrus ussuriensis x Pyrus communis</name>
    <dbReference type="NCBI Taxonomy" id="2448454"/>
    <lineage>
        <taxon>Eukaryota</taxon>
        <taxon>Viridiplantae</taxon>
        <taxon>Streptophyta</taxon>
        <taxon>Embryophyta</taxon>
        <taxon>Tracheophyta</taxon>
        <taxon>Spermatophyta</taxon>
        <taxon>Magnoliopsida</taxon>
        <taxon>eudicotyledons</taxon>
        <taxon>Gunneridae</taxon>
        <taxon>Pentapetalae</taxon>
        <taxon>rosids</taxon>
        <taxon>fabids</taxon>
        <taxon>Rosales</taxon>
        <taxon>Rosaceae</taxon>
        <taxon>Amygdaloideae</taxon>
        <taxon>Maleae</taxon>
        <taxon>Pyrus</taxon>
    </lineage>
</organism>
<protein>
    <submittedName>
        <fullName evidence="1">Uncharacterized protein</fullName>
    </submittedName>
</protein>
<dbReference type="Proteomes" id="UP000327157">
    <property type="component" value="Chromosome 13"/>
</dbReference>
<accession>A0A5N5FB49</accession>
<dbReference type="PANTHER" id="PTHR33880">
    <property type="entry name" value="EXPRESSED PROTEIN"/>
    <property type="match status" value="1"/>
</dbReference>
<reference evidence="1 2" key="3">
    <citation type="submission" date="2019-11" db="EMBL/GenBank/DDBJ databases">
        <title>A de novo genome assembly of a pear dwarfing rootstock.</title>
        <authorList>
            <person name="Wang F."/>
            <person name="Wang J."/>
            <person name="Li S."/>
            <person name="Zhang Y."/>
            <person name="Fang M."/>
            <person name="Ma L."/>
            <person name="Zhao Y."/>
            <person name="Jiang S."/>
        </authorList>
    </citation>
    <scope>NUCLEOTIDE SEQUENCE [LARGE SCALE GENOMIC DNA]</scope>
    <source>
        <strain evidence="1">S2</strain>
        <tissue evidence="1">Leaf</tissue>
    </source>
</reference>
<evidence type="ECO:0000313" key="1">
    <source>
        <dbReference type="EMBL" id="KAB2600197.1"/>
    </source>
</evidence>
<proteinExistence type="predicted"/>
<gene>
    <name evidence="1" type="ORF">D8674_010468</name>
</gene>